<name>A0A7N0V2N1_KALFE</name>
<proteinExistence type="predicted"/>
<accession>A0A7N0V2N1</accession>
<dbReference type="EnsemblPlants" id="Kaladp0095s0282.1.v1.1">
    <property type="protein sequence ID" value="Kaladp0095s0282.1.v1.1.CDS.1"/>
    <property type="gene ID" value="Kaladp0095s0282.v1.1"/>
</dbReference>
<evidence type="ECO:0000256" key="1">
    <source>
        <dbReference type="SAM" id="Phobius"/>
    </source>
</evidence>
<organism evidence="2 3">
    <name type="scientific">Kalanchoe fedtschenkoi</name>
    <name type="common">Lavender scallops</name>
    <name type="synonym">South American air plant</name>
    <dbReference type="NCBI Taxonomy" id="63787"/>
    <lineage>
        <taxon>Eukaryota</taxon>
        <taxon>Viridiplantae</taxon>
        <taxon>Streptophyta</taxon>
        <taxon>Embryophyta</taxon>
        <taxon>Tracheophyta</taxon>
        <taxon>Spermatophyta</taxon>
        <taxon>Magnoliopsida</taxon>
        <taxon>eudicotyledons</taxon>
        <taxon>Gunneridae</taxon>
        <taxon>Pentapetalae</taxon>
        <taxon>Saxifragales</taxon>
        <taxon>Crassulaceae</taxon>
        <taxon>Kalanchoe</taxon>
    </lineage>
</organism>
<evidence type="ECO:0000313" key="2">
    <source>
        <dbReference type="EnsemblPlants" id="Kaladp0095s0282.1.v1.1.CDS.1"/>
    </source>
</evidence>
<feature type="transmembrane region" description="Helical" evidence="1">
    <location>
        <begin position="6"/>
        <end position="25"/>
    </location>
</feature>
<reference evidence="2" key="1">
    <citation type="submission" date="2021-01" db="UniProtKB">
        <authorList>
            <consortium name="EnsemblPlants"/>
        </authorList>
    </citation>
    <scope>IDENTIFICATION</scope>
</reference>
<keyword evidence="3" id="KW-1185">Reference proteome</keyword>
<keyword evidence="1" id="KW-0812">Transmembrane</keyword>
<dbReference type="AlphaFoldDB" id="A0A7N0V2N1"/>
<keyword evidence="1" id="KW-1133">Transmembrane helix</keyword>
<keyword evidence="1" id="KW-0472">Membrane</keyword>
<protein>
    <submittedName>
        <fullName evidence="2">Uncharacterized protein</fullName>
    </submittedName>
</protein>
<sequence>MPPDSPIYSSASLFFVPLLFCYLNFDAFRRIGANRSVFVYSRNQKSVAHRCLEDVDGAPASPSRRQVSYSIALGSSVAAIISWDWP</sequence>
<dbReference type="Gramene" id="Kaladp0095s0282.1.v1.1">
    <property type="protein sequence ID" value="Kaladp0095s0282.1.v1.1.CDS.1"/>
    <property type="gene ID" value="Kaladp0095s0282.v1.1"/>
</dbReference>
<evidence type="ECO:0000313" key="3">
    <source>
        <dbReference type="Proteomes" id="UP000594263"/>
    </source>
</evidence>
<dbReference type="Proteomes" id="UP000594263">
    <property type="component" value="Unplaced"/>
</dbReference>